<dbReference type="AlphaFoldDB" id="A0AAV3RWP0"/>
<comment type="caution">
    <text evidence="1">The sequence shown here is derived from an EMBL/GenBank/DDBJ whole genome shotgun (WGS) entry which is preliminary data.</text>
</comment>
<evidence type="ECO:0000313" key="2">
    <source>
        <dbReference type="Proteomes" id="UP001454036"/>
    </source>
</evidence>
<dbReference type="Proteomes" id="UP001454036">
    <property type="component" value="Unassembled WGS sequence"/>
</dbReference>
<organism evidence="1 2">
    <name type="scientific">Lithospermum erythrorhizon</name>
    <name type="common">Purple gromwell</name>
    <name type="synonym">Lithospermum officinale var. erythrorhizon</name>
    <dbReference type="NCBI Taxonomy" id="34254"/>
    <lineage>
        <taxon>Eukaryota</taxon>
        <taxon>Viridiplantae</taxon>
        <taxon>Streptophyta</taxon>
        <taxon>Embryophyta</taxon>
        <taxon>Tracheophyta</taxon>
        <taxon>Spermatophyta</taxon>
        <taxon>Magnoliopsida</taxon>
        <taxon>eudicotyledons</taxon>
        <taxon>Gunneridae</taxon>
        <taxon>Pentapetalae</taxon>
        <taxon>asterids</taxon>
        <taxon>lamiids</taxon>
        <taxon>Boraginales</taxon>
        <taxon>Boraginaceae</taxon>
        <taxon>Boraginoideae</taxon>
        <taxon>Lithospermeae</taxon>
        <taxon>Lithospermum</taxon>
    </lineage>
</organism>
<dbReference type="EMBL" id="BAABME010011635">
    <property type="protein sequence ID" value="GAA0184061.1"/>
    <property type="molecule type" value="Genomic_DNA"/>
</dbReference>
<accession>A0AAV3RWP0</accession>
<reference evidence="1 2" key="1">
    <citation type="submission" date="2024-01" db="EMBL/GenBank/DDBJ databases">
        <title>The complete chloroplast genome sequence of Lithospermum erythrorhizon: insights into the phylogenetic relationship among Boraginaceae species and the maternal lineages of purple gromwells.</title>
        <authorList>
            <person name="Okada T."/>
            <person name="Watanabe K."/>
        </authorList>
    </citation>
    <scope>NUCLEOTIDE SEQUENCE [LARGE SCALE GENOMIC DNA]</scope>
</reference>
<protein>
    <submittedName>
        <fullName evidence="1">Uncharacterized protein</fullName>
    </submittedName>
</protein>
<sequence length="142" mass="15780">MNLTHVTLSKGHNKDIEGDKVTMARYQGTRSKVSHGAAKLRNEEVQIKGDSSQSISQMSQYARMKIEEIRQIGLSISGGTSRKVPKPTWTDLIEENAEMEGLENKTPTKLVPSINLPRQQNEVEELGASVKVLDITGEQLYT</sequence>
<gene>
    <name evidence="1" type="ORF">LIER_31370</name>
</gene>
<evidence type="ECO:0000313" key="1">
    <source>
        <dbReference type="EMBL" id="GAA0184061.1"/>
    </source>
</evidence>
<proteinExistence type="predicted"/>
<keyword evidence="2" id="KW-1185">Reference proteome</keyword>
<name>A0AAV3RWP0_LITER</name>